<evidence type="ECO:0000259" key="12">
    <source>
        <dbReference type="PROSITE" id="PS50109"/>
    </source>
</evidence>
<gene>
    <name evidence="15" type="ORF">A3F84_05955</name>
</gene>
<evidence type="ECO:0000256" key="3">
    <source>
        <dbReference type="ARBA" id="ARBA00022519"/>
    </source>
</evidence>
<dbReference type="PANTHER" id="PTHR24421:SF58">
    <property type="entry name" value="SIGNAL TRANSDUCTION HISTIDINE-PROTEIN KINASE_PHOSPHATASE UHPB"/>
    <property type="match status" value="1"/>
</dbReference>
<evidence type="ECO:0000259" key="14">
    <source>
        <dbReference type="PROSITE" id="PS50113"/>
    </source>
</evidence>
<evidence type="ECO:0000256" key="11">
    <source>
        <dbReference type="ARBA" id="ARBA00023136"/>
    </source>
</evidence>
<evidence type="ECO:0000256" key="2">
    <source>
        <dbReference type="ARBA" id="ARBA00022475"/>
    </source>
</evidence>
<dbReference type="InterPro" id="IPR003594">
    <property type="entry name" value="HATPase_dom"/>
</dbReference>
<keyword evidence="2" id="KW-1003">Cell membrane</keyword>
<dbReference type="EMBL" id="MFKF01000079">
    <property type="protein sequence ID" value="OGG55417.1"/>
    <property type="molecule type" value="Genomic_DNA"/>
</dbReference>
<dbReference type="InterPro" id="IPR029016">
    <property type="entry name" value="GAF-like_dom_sf"/>
</dbReference>
<keyword evidence="3" id="KW-0997">Cell inner membrane</keyword>
<dbReference type="GO" id="GO:0005886">
    <property type="term" value="C:plasma membrane"/>
    <property type="evidence" value="ECO:0007669"/>
    <property type="project" value="UniProtKB-SubCell"/>
</dbReference>
<evidence type="ECO:0000256" key="10">
    <source>
        <dbReference type="ARBA" id="ARBA00023012"/>
    </source>
</evidence>
<keyword evidence="9" id="KW-1133">Transmembrane helix</keyword>
<dbReference type="InterPro" id="IPR001610">
    <property type="entry name" value="PAC"/>
</dbReference>
<dbReference type="Pfam" id="PF08447">
    <property type="entry name" value="PAS_3"/>
    <property type="match status" value="1"/>
</dbReference>
<dbReference type="PROSITE" id="PS50112">
    <property type="entry name" value="PAS"/>
    <property type="match status" value="1"/>
</dbReference>
<dbReference type="Pfam" id="PF07730">
    <property type="entry name" value="HisKA_3"/>
    <property type="match status" value="1"/>
</dbReference>
<dbReference type="InterPro" id="IPR005467">
    <property type="entry name" value="His_kinase_dom"/>
</dbReference>
<dbReference type="SUPFAM" id="SSF55785">
    <property type="entry name" value="PYP-like sensor domain (PAS domain)"/>
    <property type="match status" value="1"/>
</dbReference>
<evidence type="ECO:0000313" key="15">
    <source>
        <dbReference type="EMBL" id="OGG55417.1"/>
    </source>
</evidence>
<evidence type="ECO:0000256" key="5">
    <source>
        <dbReference type="ARBA" id="ARBA00022692"/>
    </source>
</evidence>
<evidence type="ECO:0000256" key="4">
    <source>
        <dbReference type="ARBA" id="ARBA00022679"/>
    </source>
</evidence>
<evidence type="ECO:0000256" key="1">
    <source>
        <dbReference type="ARBA" id="ARBA00004429"/>
    </source>
</evidence>
<dbReference type="InterPro" id="IPR000014">
    <property type="entry name" value="PAS"/>
</dbReference>
<dbReference type="InterPro" id="IPR036890">
    <property type="entry name" value="HATPase_C_sf"/>
</dbReference>
<keyword evidence="4" id="KW-0808">Transferase</keyword>
<dbReference type="PROSITE" id="PS50113">
    <property type="entry name" value="PAC"/>
    <property type="match status" value="1"/>
</dbReference>
<keyword evidence="5" id="KW-0812">Transmembrane</keyword>
<feature type="domain" description="PAC" evidence="14">
    <location>
        <begin position="600"/>
        <end position="652"/>
    </location>
</feature>
<dbReference type="InterPro" id="IPR000700">
    <property type="entry name" value="PAS-assoc_C"/>
</dbReference>
<dbReference type="SMART" id="SM00387">
    <property type="entry name" value="HATPase_c"/>
    <property type="match status" value="1"/>
</dbReference>
<dbReference type="GO" id="GO:0000166">
    <property type="term" value="F:nucleotide binding"/>
    <property type="evidence" value="ECO:0007669"/>
    <property type="project" value="UniProtKB-KW"/>
</dbReference>
<dbReference type="Gene3D" id="3.30.450.20">
    <property type="entry name" value="PAS domain"/>
    <property type="match status" value="1"/>
</dbReference>
<keyword evidence="7" id="KW-0547">Nucleotide-binding</keyword>
<dbReference type="CDD" id="cd00130">
    <property type="entry name" value="PAS"/>
    <property type="match status" value="1"/>
</dbReference>
<dbReference type="PROSITE" id="PS50109">
    <property type="entry name" value="HIS_KIN"/>
    <property type="match status" value="1"/>
</dbReference>
<evidence type="ECO:0000256" key="6">
    <source>
        <dbReference type="ARBA" id="ARBA00022737"/>
    </source>
</evidence>
<accession>A0A1F6D225</accession>
<dbReference type="GO" id="GO:0000155">
    <property type="term" value="F:phosphorelay sensor kinase activity"/>
    <property type="evidence" value="ECO:0007669"/>
    <property type="project" value="InterPro"/>
</dbReference>
<dbReference type="SMART" id="SM00091">
    <property type="entry name" value="PAS"/>
    <property type="match status" value="1"/>
</dbReference>
<protein>
    <recommendedName>
        <fullName evidence="17">Nitrogen regulation protein B</fullName>
    </recommendedName>
</protein>
<evidence type="ECO:0008006" key="17">
    <source>
        <dbReference type="Google" id="ProtNLM"/>
    </source>
</evidence>
<keyword evidence="11" id="KW-0472">Membrane</keyword>
<dbReference type="InterPro" id="IPR011712">
    <property type="entry name" value="Sig_transdc_His_kin_sub3_dim/P"/>
</dbReference>
<dbReference type="PANTHER" id="PTHR24421">
    <property type="entry name" value="NITRATE/NITRITE SENSOR PROTEIN NARX-RELATED"/>
    <property type="match status" value="1"/>
</dbReference>
<organism evidence="15 16">
    <name type="scientific">Handelsmanbacteria sp. (strain RIFCSPLOWO2_12_FULL_64_10)</name>
    <dbReference type="NCBI Taxonomy" id="1817868"/>
    <lineage>
        <taxon>Bacteria</taxon>
        <taxon>Candidatus Handelsmaniibacteriota</taxon>
    </lineage>
</organism>
<keyword evidence="8" id="KW-0418">Kinase</keyword>
<dbReference type="NCBIfam" id="TIGR00229">
    <property type="entry name" value="sensory_box"/>
    <property type="match status" value="1"/>
</dbReference>
<sequence>MKPQNTARELTVAFLDAQGGRIVGELAESLEQAGSASLLPVHRDLFRLAAGYIREPSVSQIPEGVFGALAGAFSQRQVHLVISGQIALRSILHRMLREIDGPHKAAEMYLSALVLTGDAIDGIIGALIDLAWSGDRVSIVSPGRETLVELGKAHREFQTLSRITRGLLNTRDPLHMFEVLEEGLLNAFCLRSVLIATVNHEEDCVEVVSNYPTNPATGGPIGWRFDLSHPDILCDVARTGRVEVIDGWDPRYHEQVFQPDGSVTFRQRPGGWNAGLTAFFVPILAEDRTVGVVATGSGQSDKQIVLSQIERMRPFLHQVGVAISNATEIAERNRAEEMSRRNEADLRWQVRRQEALLRINRAVQEMERPSDLERAVQVCCEQLQGLGLSFQALAIHRLMDEDTALFESYEVQPSGRIQRLVRERPNVYRMWQGGQTVYRRDLEADLGGLRPEGMEALYARYGVRIRCILDVPHASGTLAVLSARPEAFSESEVTFVEQVSEVLSVGVSRVEDLERVEASQKVLRESEGRFRQIAENIHQVFWMTTPDKNEMIYVSPAYEEIWGRTREGLYASPRSWLDAIHPEDRDRIFKALTKQADGGYDEEYRIVWPGGSVRWIWDRAFPIRNEQGEVYRLTGIAEDITERKQMEGRLLAYQTQLRSLASRLTLNEAAERRRIATDLHDRIGQALLIAKMRLEALRASAPFAELEGCLGEIREVIDQTIQDTRSLTFEISPPALYELGLEAAVERLVEQIGGQNGLRVAFEDDGLPKPLNEDVRVLLFWVVRELLINVVKHAGAHRAKVSVQRRGRYILIEVEDDGVGFDVSRIFSYDERADGFGLFNIRERLDLLKGYFQVESERGRGTRVGVAAPLKPDEGGG</sequence>
<evidence type="ECO:0000256" key="7">
    <source>
        <dbReference type="ARBA" id="ARBA00022741"/>
    </source>
</evidence>
<dbReference type="Gene3D" id="3.30.565.10">
    <property type="entry name" value="Histidine kinase-like ATPase, C-terminal domain"/>
    <property type="match status" value="1"/>
</dbReference>
<dbReference type="SUPFAM" id="SSF55781">
    <property type="entry name" value="GAF domain-like"/>
    <property type="match status" value="2"/>
</dbReference>
<dbReference type="Pfam" id="PF02518">
    <property type="entry name" value="HATPase_c"/>
    <property type="match status" value="1"/>
</dbReference>
<comment type="subcellular location">
    <subcellularLocation>
        <location evidence="1">Cell inner membrane</location>
        <topology evidence="1">Multi-pass membrane protein</topology>
    </subcellularLocation>
</comment>
<feature type="domain" description="PAS" evidence="13">
    <location>
        <begin position="526"/>
        <end position="599"/>
    </location>
</feature>
<proteinExistence type="predicted"/>
<dbReference type="InterPro" id="IPR013655">
    <property type="entry name" value="PAS_fold_3"/>
</dbReference>
<dbReference type="InterPro" id="IPR035965">
    <property type="entry name" value="PAS-like_dom_sf"/>
</dbReference>
<dbReference type="CDD" id="cd16917">
    <property type="entry name" value="HATPase_UhpB-NarQ-NarX-like"/>
    <property type="match status" value="1"/>
</dbReference>
<keyword evidence="10" id="KW-0902">Two-component regulatory system</keyword>
<dbReference type="AlphaFoldDB" id="A0A1F6D225"/>
<keyword evidence="6" id="KW-0677">Repeat</keyword>
<dbReference type="GO" id="GO:0046983">
    <property type="term" value="F:protein dimerization activity"/>
    <property type="evidence" value="ECO:0007669"/>
    <property type="project" value="InterPro"/>
</dbReference>
<evidence type="ECO:0000313" key="16">
    <source>
        <dbReference type="Proteomes" id="UP000178606"/>
    </source>
</evidence>
<reference evidence="15 16" key="1">
    <citation type="journal article" date="2016" name="Nat. Commun.">
        <title>Thousands of microbial genomes shed light on interconnected biogeochemical processes in an aquifer system.</title>
        <authorList>
            <person name="Anantharaman K."/>
            <person name="Brown C.T."/>
            <person name="Hug L.A."/>
            <person name="Sharon I."/>
            <person name="Castelle C.J."/>
            <person name="Probst A.J."/>
            <person name="Thomas B.C."/>
            <person name="Singh A."/>
            <person name="Wilkins M.J."/>
            <person name="Karaoz U."/>
            <person name="Brodie E.L."/>
            <person name="Williams K.H."/>
            <person name="Hubbard S.S."/>
            <person name="Banfield J.F."/>
        </authorList>
    </citation>
    <scope>NUCLEOTIDE SEQUENCE [LARGE SCALE GENOMIC DNA]</scope>
    <source>
        <strain evidence="16">RIFCSPLOWO2_12_FULL_64_10</strain>
    </source>
</reference>
<dbReference type="Gene3D" id="1.20.5.1930">
    <property type="match status" value="1"/>
</dbReference>
<dbReference type="Proteomes" id="UP000178606">
    <property type="component" value="Unassembled WGS sequence"/>
</dbReference>
<dbReference type="SMART" id="SM00086">
    <property type="entry name" value="PAC"/>
    <property type="match status" value="1"/>
</dbReference>
<evidence type="ECO:0000256" key="8">
    <source>
        <dbReference type="ARBA" id="ARBA00022777"/>
    </source>
</evidence>
<evidence type="ECO:0000259" key="13">
    <source>
        <dbReference type="PROSITE" id="PS50112"/>
    </source>
</evidence>
<feature type="domain" description="Histidine kinase" evidence="12">
    <location>
        <begin position="779"/>
        <end position="872"/>
    </location>
</feature>
<dbReference type="FunFam" id="2.10.70.100:FF:000001">
    <property type="entry name" value="Sensory transduction histidine kinase"/>
    <property type="match status" value="1"/>
</dbReference>
<dbReference type="SUPFAM" id="SSF55874">
    <property type="entry name" value="ATPase domain of HSP90 chaperone/DNA topoisomerase II/histidine kinase"/>
    <property type="match status" value="1"/>
</dbReference>
<name>A0A1F6D225_HANXR</name>
<evidence type="ECO:0000256" key="9">
    <source>
        <dbReference type="ARBA" id="ARBA00022989"/>
    </source>
</evidence>
<comment type="caution">
    <text evidence="15">The sequence shown here is derived from an EMBL/GenBank/DDBJ whole genome shotgun (WGS) entry which is preliminary data.</text>
</comment>
<dbReference type="Gene3D" id="3.30.450.40">
    <property type="match status" value="2"/>
</dbReference>
<dbReference type="InterPro" id="IPR050482">
    <property type="entry name" value="Sensor_HK_TwoCompSys"/>
</dbReference>